<evidence type="ECO:0000313" key="2">
    <source>
        <dbReference type="EMBL" id="KER00148.1"/>
    </source>
</evidence>
<dbReference type="InterPro" id="IPR000210">
    <property type="entry name" value="BTB/POZ_dom"/>
</dbReference>
<dbReference type="RefSeq" id="XP_013348642.1">
    <property type="nucleotide sequence ID" value="XM_013493188.1"/>
</dbReference>
<dbReference type="HOGENOM" id="CLU_068279_5_2_1"/>
<protein>
    <recommendedName>
        <fullName evidence="1">BTB domain-containing protein</fullName>
    </recommendedName>
</protein>
<dbReference type="EMBL" id="KL584749">
    <property type="protein sequence ID" value="KER00148.1"/>
    <property type="molecule type" value="Genomic_DNA"/>
</dbReference>
<organism evidence="2 3">
    <name type="scientific">Aureobasidium subglaciale (strain EXF-2481)</name>
    <name type="common">Aureobasidium pullulans var. subglaciale</name>
    <dbReference type="NCBI Taxonomy" id="1043005"/>
    <lineage>
        <taxon>Eukaryota</taxon>
        <taxon>Fungi</taxon>
        <taxon>Dikarya</taxon>
        <taxon>Ascomycota</taxon>
        <taxon>Pezizomycotina</taxon>
        <taxon>Dothideomycetes</taxon>
        <taxon>Dothideomycetidae</taxon>
        <taxon>Dothideales</taxon>
        <taxon>Saccotheciaceae</taxon>
        <taxon>Aureobasidium</taxon>
    </lineage>
</organism>
<dbReference type="Gene3D" id="3.30.710.10">
    <property type="entry name" value="Potassium Channel Kv1.1, Chain A"/>
    <property type="match status" value="1"/>
</dbReference>
<evidence type="ECO:0000259" key="1">
    <source>
        <dbReference type="PROSITE" id="PS50097"/>
    </source>
</evidence>
<dbReference type="InterPro" id="IPR011333">
    <property type="entry name" value="SKP1/BTB/POZ_sf"/>
</dbReference>
<keyword evidence="3" id="KW-1185">Reference proteome</keyword>
<dbReference type="PROSITE" id="PS50097">
    <property type="entry name" value="BTB"/>
    <property type="match status" value="1"/>
</dbReference>
<dbReference type="Proteomes" id="UP000030641">
    <property type="component" value="Unassembled WGS sequence"/>
</dbReference>
<dbReference type="GeneID" id="25362772"/>
<dbReference type="SUPFAM" id="SSF54695">
    <property type="entry name" value="POZ domain"/>
    <property type="match status" value="1"/>
</dbReference>
<dbReference type="OrthoDB" id="194443at2759"/>
<reference evidence="2 3" key="1">
    <citation type="journal article" date="2014" name="BMC Genomics">
        <title>Genome sequencing of four Aureobasidium pullulans varieties: biotechnological potential, stress tolerance, and description of new species.</title>
        <authorList>
            <person name="Gostin Ar C."/>
            <person name="Ohm R.A."/>
            <person name="Kogej T."/>
            <person name="Sonjak S."/>
            <person name="Turk M."/>
            <person name="Zajc J."/>
            <person name="Zalar P."/>
            <person name="Grube M."/>
            <person name="Sun H."/>
            <person name="Han J."/>
            <person name="Sharma A."/>
            <person name="Chiniquy J."/>
            <person name="Ngan C.Y."/>
            <person name="Lipzen A."/>
            <person name="Barry K."/>
            <person name="Grigoriev I.V."/>
            <person name="Gunde-Cimerman N."/>
        </authorList>
    </citation>
    <scope>NUCLEOTIDE SEQUENCE [LARGE SCALE GENOMIC DNA]</scope>
    <source>
        <strain evidence="2 3">EXF-2481</strain>
    </source>
</reference>
<evidence type="ECO:0000313" key="3">
    <source>
        <dbReference type="Proteomes" id="UP000030641"/>
    </source>
</evidence>
<dbReference type="PANTHER" id="PTHR47843">
    <property type="entry name" value="BTB DOMAIN-CONTAINING PROTEIN-RELATED"/>
    <property type="match status" value="1"/>
</dbReference>
<dbReference type="OMA" id="HVIHASS"/>
<sequence>MSHRFTPTFTPPGSSSRSFNWLSSTATNTSKQSKMIASAARAISTSNKLPSRKHYKNTVTIVVGPEKEPYTLHKELLCFYSDFFRAAFQGSFKEATEGRIELLDVQHESSTADPSLPRHTTLANLWVFGDQYQIPLLQNCAIDAIIKKTELSKTFYIGIVKIAYQNTLENSRLRKLAIEICVFDMTHIGHEQSIFGDDQMDNWSKEALVDFARAISKAWEDESPWRTLPVHDKCFYHVHSEGEHC</sequence>
<dbReference type="CDD" id="cd18186">
    <property type="entry name" value="BTB_POZ_ZBTB_KLHL-like"/>
    <property type="match status" value="1"/>
</dbReference>
<proteinExistence type="predicted"/>
<feature type="domain" description="BTB" evidence="1">
    <location>
        <begin position="57"/>
        <end position="109"/>
    </location>
</feature>
<dbReference type="PANTHER" id="PTHR47843:SF2">
    <property type="entry name" value="BTB DOMAIN-CONTAINING PROTEIN"/>
    <property type="match status" value="1"/>
</dbReference>
<dbReference type="InParanoid" id="A0A074Z1G4"/>
<dbReference type="STRING" id="1043005.A0A074Z1G4"/>
<name>A0A074Z1G4_AURSE</name>
<gene>
    <name evidence="2" type="ORF">AUEXF2481DRAFT_24501</name>
</gene>
<accession>A0A074Z1G4</accession>
<dbReference type="AlphaFoldDB" id="A0A074Z1G4"/>
<dbReference type="Pfam" id="PF00651">
    <property type="entry name" value="BTB"/>
    <property type="match status" value="1"/>
</dbReference>